<evidence type="ECO:0000313" key="2">
    <source>
        <dbReference type="EMBL" id="OJA07893.1"/>
    </source>
</evidence>
<dbReference type="Proteomes" id="UP000183567">
    <property type="component" value="Unassembled WGS sequence"/>
</dbReference>
<organism evidence="2 3">
    <name type="scientific">Rhizopogon vesiculosus</name>
    <dbReference type="NCBI Taxonomy" id="180088"/>
    <lineage>
        <taxon>Eukaryota</taxon>
        <taxon>Fungi</taxon>
        <taxon>Dikarya</taxon>
        <taxon>Basidiomycota</taxon>
        <taxon>Agaricomycotina</taxon>
        <taxon>Agaricomycetes</taxon>
        <taxon>Agaricomycetidae</taxon>
        <taxon>Boletales</taxon>
        <taxon>Suillineae</taxon>
        <taxon>Rhizopogonaceae</taxon>
        <taxon>Rhizopogon</taxon>
    </lineage>
</organism>
<proteinExistence type="predicted"/>
<gene>
    <name evidence="2" type="ORF">AZE42_02749</name>
</gene>
<feature type="compositionally biased region" description="Basic and acidic residues" evidence="1">
    <location>
        <begin position="8"/>
        <end position="19"/>
    </location>
</feature>
<dbReference type="AlphaFoldDB" id="A0A1J8PFW7"/>
<reference evidence="2 3" key="1">
    <citation type="submission" date="2016-03" db="EMBL/GenBank/DDBJ databases">
        <title>Comparative genomics of the ectomycorrhizal sister species Rhizopogon vinicolor and Rhizopogon vesiculosus (Basidiomycota: Boletales) reveals a divergence of the mating type B locus.</title>
        <authorList>
            <person name="Mujic A.B."/>
            <person name="Kuo A."/>
            <person name="Tritt A."/>
            <person name="Lipzen A."/>
            <person name="Chen C."/>
            <person name="Johnson J."/>
            <person name="Sharma A."/>
            <person name="Barry K."/>
            <person name="Grigoriev I.V."/>
            <person name="Spatafora J.W."/>
        </authorList>
    </citation>
    <scope>NUCLEOTIDE SEQUENCE [LARGE SCALE GENOMIC DNA]</scope>
    <source>
        <strain evidence="2 3">AM-OR11-056</strain>
    </source>
</reference>
<evidence type="ECO:0000256" key="1">
    <source>
        <dbReference type="SAM" id="MobiDB-lite"/>
    </source>
</evidence>
<feature type="region of interest" description="Disordered" evidence="1">
    <location>
        <begin position="1"/>
        <end position="21"/>
    </location>
</feature>
<evidence type="ECO:0000313" key="3">
    <source>
        <dbReference type="Proteomes" id="UP000183567"/>
    </source>
</evidence>
<sequence length="72" mass="7915">MTPSAVDLDSHARFIEPPRKRNVSGNTLTLRMCQSLRQTNLCLSRLLEDNFTNDSSLATGRPSKLAVVEAGL</sequence>
<keyword evidence="3" id="KW-1185">Reference proteome</keyword>
<comment type="caution">
    <text evidence="2">The sequence shown here is derived from an EMBL/GenBank/DDBJ whole genome shotgun (WGS) entry which is preliminary data.</text>
</comment>
<dbReference type="EMBL" id="LVVM01006504">
    <property type="protein sequence ID" value="OJA07893.1"/>
    <property type="molecule type" value="Genomic_DNA"/>
</dbReference>
<accession>A0A1J8PFW7</accession>
<name>A0A1J8PFW7_9AGAM</name>
<protein>
    <submittedName>
        <fullName evidence="2">Uncharacterized protein</fullName>
    </submittedName>
</protein>